<sequence>MSRRDLVTRSVLQSLYKTFTPAAKDRNVFGVAGFSGDYPSPADLENSIIVGTPDNPTVEGDFNIQDSEAMAYPTQHIYYSTGSGPLGRVDPYLFWLRYMFDSDEETSRTGWQTINASYNNYESSVPQGYARPVCTLFARLSLRGVSVLFASGDFGPWITTVGRTTSRDPDISADLSGGGCSDYLLRRDYQDEVVPTFFENLGDEYRGLYKRVQEANRSAQEITHREEKCEVDQEAGGYGRRAKVPAIDWAT</sequence>
<dbReference type="GO" id="GO:0006508">
    <property type="term" value="P:proteolysis"/>
    <property type="evidence" value="ECO:0007669"/>
    <property type="project" value="InterPro"/>
</dbReference>
<dbReference type="AlphaFoldDB" id="A0AAD4LJX3"/>
<dbReference type="Proteomes" id="UP001201163">
    <property type="component" value="Unassembled WGS sequence"/>
</dbReference>
<keyword evidence="2" id="KW-1185">Reference proteome</keyword>
<dbReference type="GO" id="GO:0004252">
    <property type="term" value="F:serine-type endopeptidase activity"/>
    <property type="evidence" value="ECO:0007669"/>
    <property type="project" value="InterPro"/>
</dbReference>
<dbReference type="PANTHER" id="PTHR14218">
    <property type="entry name" value="PROTEASE S8 TRIPEPTIDYL PEPTIDASE I CLN2"/>
    <property type="match status" value="1"/>
</dbReference>
<protein>
    <submittedName>
        <fullName evidence="1">Peptidase S8/S53 domain-containing protein</fullName>
    </submittedName>
</protein>
<gene>
    <name evidence="1" type="ORF">EDB92DRAFT_2115004</name>
</gene>
<dbReference type="InterPro" id="IPR050819">
    <property type="entry name" value="Tripeptidyl-peptidase_I"/>
</dbReference>
<accession>A0AAD4LJX3</accession>
<dbReference type="PANTHER" id="PTHR14218:SF15">
    <property type="entry name" value="TRIPEPTIDYL-PEPTIDASE 1"/>
    <property type="match status" value="1"/>
</dbReference>
<dbReference type="Gene3D" id="3.40.50.200">
    <property type="entry name" value="Peptidase S8/S53 domain"/>
    <property type="match status" value="1"/>
</dbReference>
<dbReference type="EMBL" id="JAKELL010000031">
    <property type="protein sequence ID" value="KAH8990235.1"/>
    <property type="molecule type" value="Genomic_DNA"/>
</dbReference>
<name>A0AAD4LJX3_9AGAM</name>
<dbReference type="InterPro" id="IPR036852">
    <property type="entry name" value="Peptidase_S8/S53_dom_sf"/>
</dbReference>
<evidence type="ECO:0000313" key="2">
    <source>
        <dbReference type="Proteomes" id="UP001201163"/>
    </source>
</evidence>
<evidence type="ECO:0000313" key="1">
    <source>
        <dbReference type="EMBL" id="KAH8990235.1"/>
    </source>
</evidence>
<dbReference type="SUPFAM" id="SSF52743">
    <property type="entry name" value="Subtilisin-like"/>
    <property type="match status" value="1"/>
</dbReference>
<comment type="caution">
    <text evidence="1">The sequence shown here is derived from an EMBL/GenBank/DDBJ whole genome shotgun (WGS) entry which is preliminary data.</text>
</comment>
<proteinExistence type="predicted"/>
<reference evidence="1" key="1">
    <citation type="submission" date="2022-01" db="EMBL/GenBank/DDBJ databases">
        <title>Comparative genomics reveals a dynamic genome evolution in the ectomycorrhizal milk-cap (Lactarius) mushrooms.</title>
        <authorList>
            <consortium name="DOE Joint Genome Institute"/>
            <person name="Lebreton A."/>
            <person name="Tang N."/>
            <person name="Kuo A."/>
            <person name="LaButti K."/>
            <person name="Drula E."/>
            <person name="Barry K."/>
            <person name="Clum A."/>
            <person name="Lipzen A."/>
            <person name="Mousain D."/>
            <person name="Ng V."/>
            <person name="Wang R."/>
            <person name="Wang X."/>
            <person name="Dai Y."/>
            <person name="Henrissat B."/>
            <person name="Grigoriev I.V."/>
            <person name="Guerin-Laguette A."/>
            <person name="Yu F."/>
            <person name="Martin F.M."/>
        </authorList>
    </citation>
    <scope>NUCLEOTIDE SEQUENCE</scope>
    <source>
        <strain evidence="1">QP</strain>
    </source>
</reference>
<organism evidence="1 2">
    <name type="scientific">Lactarius akahatsu</name>
    <dbReference type="NCBI Taxonomy" id="416441"/>
    <lineage>
        <taxon>Eukaryota</taxon>
        <taxon>Fungi</taxon>
        <taxon>Dikarya</taxon>
        <taxon>Basidiomycota</taxon>
        <taxon>Agaricomycotina</taxon>
        <taxon>Agaricomycetes</taxon>
        <taxon>Russulales</taxon>
        <taxon>Russulaceae</taxon>
        <taxon>Lactarius</taxon>
    </lineage>
</organism>
<dbReference type="GO" id="GO:0008240">
    <property type="term" value="F:tripeptidyl-peptidase activity"/>
    <property type="evidence" value="ECO:0007669"/>
    <property type="project" value="TreeGrafter"/>
</dbReference>